<organism evidence="3 4">
    <name type="scientific">Gluconacetobacter azotocaptans</name>
    <dbReference type="NCBI Taxonomy" id="142834"/>
    <lineage>
        <taxon>Bacteria</taxon>
        <taxon>Pseudomonadati</taxon>
        <taxon>Pseudomonadota</taxon>
        <taxon>Alphaproteobacteria</taxon>
        <taxon>Acetobacterales</taxon>
        <taxon>Acetobacteraceae</taxon>
        <taxon>Gluconacetobacter</taxon>
    </lineage>
</organism>
<feature type="domain" description="RNA polymerase sigma factor 54 DNA-binding" evidence="2">
    <location>
        <begin position="2"/>
        <end position="58"/>
    </location>
</feature>
<keyword evidence="4" id="KW-1185">Reference proteome</keyword>
<feature type="region of interest" description="Disordered" evidence="1">
    <location>
        <begin position="61"/>
        <end position="87"/>
    </location>
</feature>
<dbReference type="RefSeq" id="WP_183120382.1">
    <property type="nucleotide sequence ID" value="NZ_JABEQF010000014.1"/>
</dbReference>
<comment type="caution">
    <text evidence="3">The sequence shown here is derived from an EMBL/GenBank/DDBJ whole genome shotgun (WGS) entry which is preliminary data.</text>
</comment>
<dbReference type="PANTHER" id="PTHR32248:SF4">
    <property type="entry name" value="RNA POLYMERASE SIGMA-54 FACTOR"/>
    <property type="match status" value="1"/>
</dbReference>
<evidence type="ECO:0000313" key="3">
    <source>
        <dbReference type="EMBL" id="MBB2191249.1"/>
    </source>
</evidence>
<gene>
    <name evidence="3" type="ORF">HLH34_14980</name>
</gene>
<proteinExistence type="predicted"/>
<dbReference type="AlphaFoldDB" id="A0A7W4PG50"/>
<reference evidence="3 4" key="1">
    <citation type="submission" date="2020-04" db="EMBL/GenBank/DDBJ databases">
        <title>Description of novel Gluconacetobacter.</title>
        <authorList>
            <person name="Sombolestani A."/>
        </authorList>
    </citation>
    <scope>NUCLEOTIDE SEQUENCE [LARGE SCALE GENOMIC DNA]</scope>
    <source>
        <strain evidence="3 4">LMG 21311</strain>
    </source>
</reference>
<accession>A0A7W4PG50</accession>
<sequence length="87" mass="9868">MAARAHIRRLIHEESPDAVLSDARIVQALHQIGFALSRRTVVKYREALGIGSSFERRKLYRATDHRRRGRVSPEPGKDRGPCIPSHS</sequence>
<evidence type="ECO:0000313" key="4">
    <source>
        <dbReference type="Proteomes" id="UP000555756"/>
    </source>
</evidence>
<protein>
    <recommendedName>
        <fullName evidence="2">RNA polymerase sigma factor 54 DNA-binding domain-containing protein</fullName>
    </recommendedName>
</protein>
<dbReference type="InterPro" id="IPR007634">
    <property type="entry name" value="RNA_pol_sigma_54_DNA-bd"/>
</dbReference>
<dbReference type="GO" id="GO:0016987">
    <property type="term" value="F:sigma factor activity"/>
    <property type="evidence" value="ECO:0007669"/>
    <property type="project" value="InterPro"/>
</dbReference>
<dbReference type="GO" id="GO:0001216">
    <property type="term" value="F:DNA-binding transcription activator activity"/>
    <property type="evidence" value="ECO:0007669"/>
    <property type="project" value="InterPro"/>
</dbReference>
<dbReference type="Pfam" id="PF04552">
    <property type="entry name" value="Sigma54_DBD"/>
    <property type="match status" value="1"/>
</dbReference>
<dbReference type="InterPro" id="IPR000394">
    <property type="entry name" value="RNA_pol_sigma_54"/>
</dbReference>
<evidence type="ECO:0000259" key="2">
    <source>
        <dbReference type="Pfam" id="PF04552"/>
    </source>
</evidence>
<dbReference type="EMBL" id="JABEQF010000014">
    <property type="protein sequence ID" value="MBB2191249.1"/>
    <property type="molecule type" value="Genomic_DNA"/>
</dbReference>
<name>A0A7W4PG50_9PROT</name>
<dbReference type="Gene3D" id="1.10.10.60">
    <property type="entry name" value="Homeodomain-like"/>
    <property type="match status" value="1"/>
</dbReference>
<dbReference type="PANTHER" id="PTHR32248">
    <property type="entry name" value="RNA POLYMERASE SIGMA-54 FACTOR"/>
    <property type="match status" value="1"/>
</dbReference>
<evidence type="ECO:0000256" key="1">
    <source>
        <dbReference type="SAM" id="MobiDB-lite"/>
    </source>
</evidence>
<dbReference type="Proteomes" id="UP000555756">
    <property type="component" value="Unassembled WGS sequence"/>
</dbReference>